<reference evidence="3" key="1">
    <citation type="journal article" date="2019" name="Int. J. Syst. Evol. Microbiol.">
        <title>The Global Catalogue of Microorganisms (GCM) 10K type strain sequencing project: providing services to taxonomists for standard genome sequencing and annotation.</title>
        <authorList>
            <consortium name="The Broad Institute Genomics Platform"/>
            <consortium name="The Broad Institute Genome Sequencing Center for Infectious Disease"/>
            <person name="Wu L."/>
            <person name="Ma J."/>
        </authorList>
    </citation>
    <scope>NUCLEOTIDE SEQUENCE [LARGE SCALE GENOMIC DNA]</scope>
    <source>
        <strain evidence="3">VKM B-3159</strain>
    </source>
</reference>
<protein>
    <submittedName>
        <fullName evidence="2">Uncharacterized protein</fullName>
    </submittedName>
</protein>
<proteinExistence type="predicted"/>
<evidence type="ECO:0000256" key="1">
    <source>
        <dbReference type="SAM" id="Phobius"/>
    </source>
</evidence>
<gene>
    <name evidence="2" type="ORF">Q9291_12225</name>
</gene>
<organism evidence="2 3">
    <name type="scientific">Methylophilus aquaticus</name>
    <dbReference type="NCBI Taxonomy" id="1971610"/>
    <lineage>
        <taxon>Bacteria</taxon>
        <taxon>Pseudomonadati</taxon>
        <taxon>Pseudomonadota</taxon>
        <taxon>Betaproteobacteria</taxon>
        <taxon>Nitrosomonadales</taxon>
        <taxon>Methylophilaceae</taxon>
        <taxon>Methylophilus</taxon>
    </lineage>
</organism>
<evidence type="ECO:0000313" key="3">
    <source>
        <dbReference type="Proteomes" id="UP001225906"/>
    </source>
</evidence>
<keyword evidence="1" id="KW-1133">Transmembrane helix</keyword>
<dbReference type="Proteomes" id="UP001225906">
    <property type="component" value="Unassembled WGS sequence"/>
</dbReference>
<name>A0ABT9JWW2_9PROT</name>
<keyword evidence="1" id="KW-0812">Transmembrane</keyword>
<keyword evidence="1" id="KW-0472">Membrane</keyword>
<sequence length="266" mass="30825">MGKEIDLYRRWKKAKQQLEEIFQSPEHTIVVHYSCESFYDRGDNPNSPRVTSIALRNLDSGQTKSYSIHIFAEQQGLLKSIDNHYDQLEKMMLEAFFQEARTKQHCKWLHWNMRDANFGFEALKNRLLALGGSPYEIDERNRFDLSRMLISIYGVGYVGHPRIEKLMELNHVAAKDFLTGQQEADAFDAKQFVRLHQSTLRKVDVFANIAGRANNNTLITLGTWWEKNGRSVKACIEFLKEHWIISLLGLLLSITGIIFKFTNLLG</sequence>
<evidence type="ECO:0000313" key="2">
    <source>
        <dbReference type="EMBL" id="MDP8568616.1"/>
    </source>
</evidence>
<dbReference type="EMBL" id="JAVCAP010000031">
    <property type="protein sequence ID" value="MDP8568616.1"/>
    <property type="molecule type" value="Genomic_DNA"/>
</dbReference>
<accession>A0ABT9JWW2</accession>
<feature type="transmembrane region" description="Helical" evidence="1">
    <location>
        <begin position="243"/>
        <end position="262"/>
    </location>
</feature>
<comment type="caution">
    <text evidence="2">The sequence shown here is derived from an EMBL/GenBank/DDBJ whole genome shotgun (WGS) entry which is preliminary data.</text>
</comment>
<dbReference type="RefSeq" id="WP_306390354.1">
    <property type="nucleotide sequence ID" value="NZ_JAVCAP010000031.1"/>
</dbReference>
<keyword evidence="3" id="KW-1185">Reference proteome</keyword>